<gene>
    <name evidence="2" type="ORF">CA264_00295</name>
</gene>
<name>A0A1X9YMA2_9BACT</name>
<feature type="domain" description="DUF427" evidence="1">
    <location>
        <begin position="1"/>
        <end position="86"/>
    </location>
</feature>
<accession>A0A1X9YMA2</accession>
<dbReference type="Pfam" id="PF04248">
    <property type="entry name" value="NTP_transf_9"/>
    <property type="match status" value="1"/>
</dbReference>
<dbReference type="AlphaFoldDB" id="A0A1X9YMA2"/>
<evidence type="ECO:0000259" key="1">
    <source>
        <dbReference type="Pfam" id="PF04248"/>
    </source>
</evidence>
<sequence length="93" mass="10552">MKAIWNNVVVADSDDTIEVNGEQYFPPNTVKHDYLERSNAQPVGHQQNHPTYYHVQVNGRVELDAAWSYSEPPEGNSDIRGYFAFGRGVTLKD</sequence>
<proteinExistence type="predicted"/>
<dbReference type="PANTHER" id="PTHR34310">
    <property type="entry name" value="DUF427 DOMAIN PROTEIN (AFU_ORTHOLOGUE AFUA_3G02220)"/>
    <property type="match status" value="1"/>
</dbReference>
<evidence type="ECO:0000313" key="2">
    <source>
        <dbReference type="EMBL" id="ARS34000.1"/>
    </source>
</evidence>
<protein>
    <recommendedName>
        <fullName evidence="1">DUF427 domain-containing protein</fullName>
    </recommendedName>
</protein>
<dbReference type="EMBL" id="CP021235">
    <property type="protein sequence ID" value="ARS34000.1"/>
    <property type="molecule type" value="Genomic_DNA"/>
</dbReference>
<dbReference type="InterPro" id="IPR038694">
    <property type="entry name" value="DUF427_sf"/>
</dbReference>
<dbReference type="STRING" id="709015.GCA_000472485_04237"/>
<dbReference type="KEGG" id="pact:CA264_00295"/>
<dbReference type="PANTHER" id="PTHR34310:SF5">
    <property type="entry name" value="DUF427 DOMAIN PROTEIN (AFU_ORTHOLOGUE AFUA_3G02220)"/>
    <property type="match status" value="1"/>
</dbReference>
<dbReference type="RefSeq" id="WP_025609403.1">
    <property type="nucleotide sequence ID" value="NZ_CP021235.1"/>
</dbReference>
<dbReference type="Proteomes" id="UP000266292">
    <property type="component" value="Chromosome"/>
</dbReference>
<dbReference type="InterPro" id="IPR007361">
    <property type="entry name" value="DUF427"/>
</dbReference>
<reference evidence="3" key="1">
    <citation type="submission" date="2017-05" db="EMBL/GenBank/DDBJ databases">
        <authorList>
            <person name="Ray J."/>
            <person name="Price M."/>
            <person name="Deutschbauer A."/>
        </authorList>
    </citation>
    <scope>NUCLEOTIDE SEQUENCE [LARGE SCALE GENOMIC DNA]</scope>
    <source>
        <strain evidence="3">DSM 19842</strain>
    </source>
</reference>
<evidence type="ECO:0000313" key="3">
    <source>
        <dbReference type="Proteomes" id="UP000266292"/>
    </source>
</evidence>
<dbReference type="Gene3D" id="2.170.150.40">
    <property type="entry name" value="Domain of unknown function (DUF427)"/>
    <property type="match status" value="1"/>
</dbReference>
<dbReference type="OrthoDB" id="119916at2"/>
<keyword evidence="3" id="KW-1185">Reference proteome</keyword>
<organism evidence="2 3">
    <name type="scientific">Pontibacter actiniarum</name>
    <dbReference type="NCBI Taxonomy" id="323450"/>
    <lineage>
        <taxon>Bacteria</taxon>
        <taxon>Pseudomonadati</taxon>
        <taxon>Bacteroidota</taxon>
        <taxon>Cytophagia</taxon>
        <taxon>Cytophagales</taxon>
        <taxon>Hymenobacteraceae</taxon>
        <taxon>Pontibacter</taxon>
    </lineage>
</organism>